<dbReference type="Gene3D" id="3.30.1330.60">
    <property type="entry name" value="OmpA-like domain"/>
    <property type="match status" value="1"/>
</dbReference>
<reference evidence="2" key="1">
    <citation type="submission" date="2020-05" db="EMBL/GenBank/DDBJ databases">
        <authorList>
            <person name="Chiriac C."/>
            <person name="Salcher M."/>
            <person name="Ghai R."/>
            <person name="Kavagutti S V."/>
        </authorList>
    </citation>
    <scope>NUCLEOTIDE SEQUENCE</scope>
</reference>
<gene>
    <name evidence="2" type="ORF">UFOPK2169_00057</name>
</gene>
<dbReference type="AlphaFoldDB" id="A0A6J6JTQ1"/>
<dbReference type="SUPFAM" id="SSF110296">
    <property type="entry name" value="Oligoxyloglucan reducing end-specific cellobiohydrolase"/>
    <property type="match status" value="1"/>
</dbReference>
<evidence type="ECO:0000259" key="1">
    <source>
        <dbReference type="PROSITE" id="PS51123"/>
    </source>
</evidence>
<name>A0A6J6JTQ1_9ZZZZ</name>
<evidence type="ECO:0000313" key="2">
    <source>
        <dbReference type="EMBL" id="CAB4640850.1"/>
    </source>
</evidence>
<feature type="domain" description="OmpA-like" evidence="1">
    <location>
        <begin position="432"/>
        <end position="544"/>
    </location>
</feature>
<dbReference type="PROSITE" id="PS51123">
    <property type="entry name" value="OMPA_2"/>
    <property type="match status" value="1"/>
</dbReference>
<dbReference type="CDD" id="cd07185">
    <property type="entry name" value="OmpA_C-like"/>
    <property type="match status" value="1"/>
</dbReference>
<organism evidence="2">
    <name type="scientific">freshwater metagenome</name>
    <dbReference type="NCBI Taxonomy" id="449393"/>
    <lineage>
        <taxon>unclassified sequences</taxon>
        <taxon>metagenomes</taxon>
        <taxon>ecological metagenomes</taxon>
    </lineage>
</organism>
<dbReference type="InterPro" id="IPR036737">
    <property type="entry name" value="OmpA-like_sf"/>
</dbReference>
<proteinExistence type="predicted"/>
<dbReference type="PANTHER" id="PTHR30329:SF21">
    <property type="entry name" value="LIPOPROTEIN YIAD-RELATED"/>
    <property type="match status" value="1"/>
</dbReference>
<dbReference type="PANTHER" id="PTHR30329">
    <property type="entry name" value="STATOR ELEMENT OF FLAGELLAR MOTOR COMPLEX"/>
    <property type="match status" value="1"/>
</dbReference>
<dbReference type="SUPFAM" id="SSF103088">
    <property type="entry name" value="OmpA-like"/>
    <property type="match status" value="1"/>
</dbReference>
<accession>A0A6J6JTQ1</accession>
<dbReference type="EMBL" id="CAEZWE010000001">
    <property type="protein sequence ID" value="CAB4640850.1"/>
    <property type="molecule type" value="Genomic_DNA"/>
</dbReference>
<sequence>MKTSKIFGNLGLVLTLVSSVALMSQQVRADGTTWTARTATEANTWNSVTFGNGTFVAVSSNGTNRVMTSTDGITWTARSAPASVWTSVTYGNGLFVAVAAIGTDRIMTSPDGVTWTPRGSTTDAWGSIAYGNNTFVAVGTGPTNTVMTSTDGVTWSYHPAISGNWSSVAWGNNKFVAISNTGGASNRVMTSADGVTWAYAQSTHNGNWSGITYGNNAFVAIASSLGSGSDYVMTSSDGVTWTPRTAAATSGWTSVTYGGGKFVAVANNGTTRVMTSTDGITWAGHAAAEASAWKSVAHGNGLYVAVASFGTGARVMTSVSLVAPTTAAPTTATVAPVQAEAIPGVTVTDTKIYSRPPARVASSSAITVLSRTQNRTSDIVTRTPAVCIPNDDELVFVDTGRCIADVVNTRTRQVLRSLRTTVIPSDVSELNVGNEIVTLAPIYFANGSSTVTAKGRATLRNLKERISAAGSVLVVGHSGTLNGNTPENIALSRKRAIATVDTLRAIKAEGPFAIAGVGAGDPVGSGRTEASQAQNRRVVVVLIP</sequence>
<protein>
    <submittedName>
        <fullName evidence="2">Unannotated protein</fullName>
    </submittedName>
</protein>
<dbReference type="Pfam" id="PF00691">
    <property type="entry name" value="OmpA"/>
    <property type="match status" value="1"/>
</dbReference>
<dbReference type="InterPro" id="IPR006665">
    <property type="entry name" value="OmpA-like"/>
</dbReference>
<dbReference type="InterPro" id="IPR050330">
    <property type="entry name" value="Bact_OuterMem_StrucFunc"/>
</dbReference>